<gene>
    <name evidence="4" type="ORF">scyTo_0008417</name>
</gene>
<dbReference type="STRING" id="75743.A0A401P952"/>
<name>A0A401P952_SCYTO</name>
<evidence type="ECO:0000256" key="3">
    <source>
        <dbReference type="ARBA" id="ARBA00061308"/>
    </source>
</evidence>
<comment type="similarity">
    <text evidence="3">Belongs to the BRAT1 family.</text>
</comment>
<evidence type="ECO:0000256" key="1">
    <source>
        <dbReference type="ARBA" id="ARBA00004496"/>
    </source>
</evidence>
<dbReference type="Gene3D" id="1.25.10.10">
    <property type="entry name" value="Leucine-rich Repeat Variant"/>
    <property type="match status" value="1"/>
</dbReference>
<evidence type="ECO:0008006" key="6">
    <source>
        <dbReference type="Google" id="ProtNLM"/>
    </source>
</evidence>
<proteinExistence type="inferred from homology"/>
<comment type="caution">
    <text evidence="4">The sequence shown here is derived from an EMBL/GenBank/DDBJ whole genome shotgun (WGS) entry which is preliminary data.</text>
</comment>
<dbReference type="GO" id="GO:0006974">
    <property type="term" value="P:DNA damage response"/>
    <property type="evidence" value="ECO:0007669"/>
    <property type="project" value="InterPro"/>
</dbReference>
<dbReference type="OMA" id="WRMESEY"/>
<keyword evidence="2" id="KW-0963">Cytoplasm</keyword>
<dbReference type="InterPro" id="IPR016024">
    <property type="entry name" value="ARM-type_fold"/>
</dbReference>
<dbReference type="InterPro" id="IPR038904">
    <property type="entry name" value="BRAT1"/>
</dbReference>
<dbReference type="AlphaFoldDB" id="A0A401P952"/>
<reference evidence="4 5" key="1">
    <citation type="journal article" date="2018" name="Nat. Ecol. Evol.">
        <title>Shark genomes provide insights into elasmobranch evolution and the origin of vertebrates.</title>
        <authorList>
            <person name="Hara Y"/>
            <person name="Yamaguchi K"/>
            <person name="Onimaru K"/>
            <person name="Kadota M"/>
            <person name="Koyanagi M"/>
            <person name="Keeley SD"/>
            <person name="Tatsumi K"/>
            <person name="Tanaka K"/>
            <person name="Motone F"/>
            <person name="Kageyama Y"/>
            <person name="Nozu R"/>
            <person name="Adachi N"/>
            <person name="Nishimura O"/>
            <person name="Nakagawa R"/>
            <person name="Tanegashima C"/>
            <person name="Kiyatake I"/>
            <person name="Matsumoto R"/>
            <person name="Murakumo K"/>
            <person name="Nishida K"/>
            <person name="Terakita A"/>
            <person name="Kuratani S"/>
            <person name="Sato K"/>
            <person name="Hyodo S Kuraku.S."/>
        </authorList>
    </citation>
    <scope>NUCLEOTIDE SEQUENCE [LARGE SCALE GENOMIC DNA]</scope>
</reference>
<dbReference type="Proteomes" id="UP000288216">
    <property type="component" value="Unassembled WGS sequence"/>
</dbReference>
<organism evidence="4 5">
    <name type="scientific">Scyliorhinus torazame</name>
    <name type="common">Cloudy catshark</name>
    <name type="synonym">Catulus torazame</name>
    <dbReference type="NCBI Taxonomy" id="75743"/>
    <lineage>
        <taxon>Eukaryota</taxon>
        <taxon>Metazoa</taxon>
        <taxon>Chordata</taxon>
        <taxon>Craniata</taxon>
        <taxon>Vertebrata</taxon>
        <taxon>Chondrichthyes</taxon>
        <taxon>Elasmobranchii</taxon>
        <taxon>Galeomorphii</taxon>
        <taxon>Galeoidea</taxon>
        <taxon>Carcharhiniformes</taxon>
        <taxon>Scyliorhinidae</taxon>
        <taxon>Scyliorhinus</taxon>
    </lineage>
</organism>
<keyword evidence="5" id="KW-1185">Reference proteome</keyword>
<dbReference type="PANTHER" id="PTHR21331">
    <property type="entry name" value="BRCA1-ASSOCIATED ATM ACTIVATOR 1"/>
    <property type="match status" value="1"/>
</dbReference>
<dbReference type="OrthoDB" id="10057956at2759"/>
<protein>
    <recommendedName>
        <fullName evidence="6">BRCA1-associated ATM activator 1</fullName>
    </recommendedName>
</protein>
<dbReference type="GO" id="GO:0008283">
    <property type="term" value="P:cell population proliferation"/>
    <property type="evidence" value="ECO:0007669"/>
    <property type="project" value="InterPro"/>
</dbReference>
<dbReference type="PANTHER" id="PTHR21331:SF2">
    <property type="entry name" value="BRCA1-ASSOCIATED ATM ACTIVATOR 1"/>
    <property type="match status" value="1"/>
</dbReference>
<dbReference type="InterPro" id="IPR011989">
    <property type="entry name" value="ARM-like"/>
</dbReference>
<evidence type="ECO:0000256" key="2">
    <source>
        <dbReference type="ARBA" id="ARBA00022490"/>
    </source>
</evidence>
<evidence type="ECO:0000313" key="4">
    <source>
        <dbReference type="EMBL" id="GCB69614.1"/>
    </source>
</evidence>
<comment type="subcellular location">
    <subcellularLocation>
        <location evidence="1">Cytoplasm</location>
    </subcellularLocation>
</comment>
<dbReference type="GO" id="GO:0005737">
    <property type="term" value="C:cytoplasm"/>
    <property type="evidence" value="ECO:0007669"/>
    <property type="project" value="UniProtKB-SubCell"/>
</dbReference>
<sequence>MLSFSAVGPTPSPGLSSEADVISPELLHILHIFHDLLVKGKDNFSYSWRMESEYVELLPRVCAVLGDSGQSVVDDTCLEKLLDCFQAITKNETELYILQRIPCLTHIIVNIPKQRDLNPSTLSFIMRLTGLFAASENYFHELENDGILSSLFGSPASLGSETWEEATVRCGWLLGIQNMLQHEAVIQFLCKYDCIDEIIRLQKDPSIFVASTASQLLANILSFSLQCSELASLGNGSKVQLNDTVAALHSVNWSDCVYAITGHIEDFLKSGVTSNIQQALKLLSKVSGTNYPVAIVSLWPKIEGSIKLLLKGDLTGIGQPLTKLFLNVSRTVPCDVLEPKIWDLLSLLLRLLNQAEALTLASGILKLKNCPQSLRMQAATTLFQPLNYIITVTSVQPEEDTVLLDASSNYRADIEHRLSRKSACINLLCQTLSHLLELLQMPSQKIELPYQALIHSVLTVLKLCIGTAIPTTSAGVSISRHLIGCIKVQRAGIDVLGAIPQWAGRIKEVNSALKLLLDYIRNPDTDSTVLKKALQALFHWMLHCIEAGDSPALEPTLKEFLDGDFFSVMKKRLFDVHWEIRDSALEFLGQLCFQFKEVESFCRLIGSCGIPHLVLELLSDPESYVRASAISALGKMNYLSPNWQTLPNENSVTVMKGNILPHLLDILNQDTEGFPRRAAVKVLADWLKNSHMLSSCELDNFVPIILKIGSNDLDWEVKVHSLELAEAFIDQSSSNSLISPYAVSLSNSTHSAQVKVLLQTLCDAGIFIILFHALWDCDRPVAQKACEILMKLKRITPGADSSQIHNKPNGHKPNRESFAEWLSSSNFNLQNVSDVMEIMIALDLEFQHQQLVRSSDHIESSLRSLLQDILAAAENSEDSGADCY</sequence>
<dbReference type="GO" id="GO:0005634">
    <property type="term" value="C:nucleus"/>
    <property type="evidence" value="ECO:0007669"/>
    <property type="project" value="TreeGrafter"/>
</dbReference>
<dbReference type="SUPFAM" id="SSF48371">
    <property type="entry name" value="ARM repeat"/>
    <property type="match status" value="2"/>
</dbReference>
<dbReference type="EMBL" id="BFAA01003216">
    <property type="protein sequence ID" value="GCB69614.1"/>
    <property type="molecule type" value="Genomic_DNA"/>
</dbReference>
<accession>A0A401P952</accession>
<evidence type="ECO:0000313" key="5">
    <source>
        <dbReference type="Proteomes" id="UP000288216"/>
    </source>
</evidence>